<reference evidence="1 2" key="1">
    <citation type="submission" date="2021-03" db="EMBL/GenBank/DDBJ databases">
        <title>Genomic Encyclopedia of Type Strains, Phase IV (KMG-IV): sequencing the most valuable type-strain genomes for metagenomic binning, comparative biology and taxonomic classification.</title>
        <authorList>
            <person name="Goeker M."/>
        </authorList>
    </citation>
    <scope>NUCLEOTIDE SEQUENCE [LARGE SCALE GENOMIC DNA]</scope>
    <source>
        <strain evidence="1 2">DSM 26048</strain>
    </source>
</reference>
<evidence type="ECO:0000313" key="2">
    <source>
        <dbReference type="Proteomes" id="UP001519287"/>
    </source>
</evidence>
<accession>A0ABS4J9L9</accession>
<gene>
    <name evidence="1" type="ORF">J2Z66_008193</name>
</gene>
<dbReference type="EMBL" id="JAGGLB010000051">
    <property type="protein sequence ID" value="MBP1996545.1"/>
    <property type="molecule type" value="Genomic_DNA"/>
</dbReference>
<keyword evidence="2" id="KW-1185">Reference proteome</keyword>
<organism evidence="1 2">
    <name type="scientific">Paenibacillus eucommiae</name>
    <dbReference type="NCBI Taxonomy" id="1355755"/>
    <lineage>
        <taxon>Bacteria</taxon>
        <taxon>Bacillati</taxon>
        <taxon>Bacillota</taxon>
        <taxon>Bacilli</taxon>
        <taxon>Bacillales</taxon>
        <taxon>Paenibacillaceae</taxon>
        <taxon>Paenibacillus</taxon>
    </lineage>
</organism>
<comment type="caution">
    <text evidence="1">The sequence shown here is derived from an EMBL/GenBank/DDBJ whole genome shotgun (WGS) entry which is preliminary data.</text>
</comment>
<evidence type="ECO:0008006" key="3">
    <source>
        <dbReference type="Google" id="ProtNLM"/>
    </source>
</evidence>
<sequence>MVKKGVILDTNIAIGLLNDHVTIVQTMIVASAIHKKYELYTLVKGMWFAEQYGIKMIKNKESAEEE</sequence>
<dbReference type="RefSeq" id="WP_209979097.1">
    <property type="nucleotide sequence ID" value="NZ_JAGGLB010000051.1"/>
</dbReference>
<protein>
    <recommendedName>
        <fullName evidence="3">PIN domain-containing protein</fullName>
    </recommendedName>
</protein>
<evidence type="ECO:0000313" key="1">
    <source>
        <dbReference type="EMBL" id="MBP1996545.1"/>
    </source>
</evidence>
<dbReference type="Proteomes" id="UP001519287">
    <property type="component" value="Unassembled WGS sequence"/>
</dbReference>
<proteinExistence type="predicted"/>
<name>A0ABS4J9L9_9BACL</name>